<proteinExistence type="predicted"/>
<feature type="region of interest" description="Disordered" evidence="1">
    <location>
        <begin position="1"/>
        <end position="72"/>
    </location>
</feature>
<feature type="compositionally biased region" description="Basic and acidic residues" evidence="1">
    <location>
        <begin position="30"/>
        <end position="72"/>
    </location>
</feature>
<evidence type="ECO:0000313" key="2">
    <source>
        <dbReference type="EMBL" id="KXB05403.1"/>
    </source>
</evidence>
<keyword evidence="3" id="KW-1185">Reference proteome</keyword>
<reference evidence="2 3" key="1">
    <citation type="journal article" date="2016" name="Sci. Rep.">
        <title>Metabolic traits of an uncultured archaeal lineage -MSBL1- from brine pools of the Red Sea.</title>
        <authorList>
            <person name="Mwirichia R."/>
            <person name="Alam I."/>
            <person name="Rashid M."/>
            <person name="Vinu M."/>
            <person name="Ba-Alawi W."/>
            <person name="Anthony Kamau A."/>
            <person name="Kamanda Ngugi D."/>
            <person name="Goker M."/>
            <person name="Klenk H.P."/>
            <person name="Bajic V."/>
            <person name="Stingl U."/>
        </authorList>
    </citation>
    <scope>NUCLEOTIDE SEQUENCE [LARGE SCALE GENOMIC DNA]</scope>
    <source>
        <strain evidence="2">SCGC-AAA382A03</strain>
    </source>
</reference>
<gene>
    <name evidence="2" type="ORF">AKJ49_00895</name>
</gene>
<organism evidence="2 3">
    <name type="scientific">candidate division MSBL1 archaeon SCGC-AAA382A03</name>
    <dbReference type="NCBI Taxonomy" id="1698278"/>
    <lineage>
        <taxon>Archaea</taxon>
        <taxon>Methanobacteriati</taxon>
        <taxon>Methanobacteriota</taxon>
        <taxon>candidate division MSBL1</taxon>
    </lineage>
</organism>
<evidence type="ECO:0000256" key="1">
    <source>
        <dbReference type="SAM" id="MobiDB-lite"/>
    </source>
</evidence>
<sequence>MSFERFTLGSLSWTFPPSAESFRPIPEGSWDERLAEWVEDEKRKREEREKERLEHKRKMEEKQGELGEKGESIKGFPVTNRFEDVLATIETIDVRDMAAPHITDERDGQTPRFDPPWRPSETGTSCFADNEKFIDLNEGNTRGGPAKFAAREHGLISSCDEKLEGEKWWKALNLLRQEYGYKIPILIPDVNTEMPGEDGETYDQTPHWGIVKAGMAFGIIDEDNLKEKEPDEEDEGEEEKEKNTFRYFPISRLFEKYNEILEELEKRGFKHGREKIKGIEVVEEALKALNYSTDKLGRIWDNEEQTAYHYSVRQTLCSVSSTKEALNKLRRNRISRDFGGSLKNNIDKPERKRVIAEAVVIDMRKKGKFLKGEGGGKFYYFGEEKQVYRFSELESFLQRLYDVSATTKTGKITKNRVKTEIENNGEEVKVKKLWLWDEEAEELYIYDKARHYFVLDGENVEKIPNGTDGIYFLFDSPENPIKYLPEEERGTDFEIPGKISDNFKAGDCEVNEVLANQTNLTNTTNLTAEQQRLQLLLHCYTFPFSELIPAKPIMLFTGEKGSTKSFTFKKIGRFFMHPKYRTRPLPDEEDFYVAVTKYPFTFLDNVEYKPSWLEDALARVATEVEIAKRMLYEDFKEAKRKPDTFLGLTAREIKFNRDDVMDRSLLFHAKRVPENSFMREKDLERPLREHRDTLWSQYIDNLNKIVKKLRQGGLENKQSSHRLADWACVALEIAEALGYDEHYDVDRIFEKMETERAAYTLRDSEVYQTIKQAKKAETLEHDTWQPANEIVKQLQNANQHFGKNAKALGRELNSHEKEYNEIFGLKIKHQRDRKVYYFPSEREKAPETGECEECGLREGEETETERGKTRILCGKCCEELGYDSGKKEVEKLGE</sequence>
<comment type="caution">
    <text evidence="2">The sequence shown here is derived from an EMBL/GenBank/DDBJ whole genome shotgun (WGS) entry which is preliminary data.</text>
</comment>
<accession>A0A133VG42</accession>
<protein>
    <submittedName>
        <fullName evidence="2">Uncharacterized protein</fullName>
    </submittedName>
</protein>
<evidence type="ECO:0000313" key="3">
    <source>
        <dbReference type="Proteomes" id="UP000070549"/>
    </source>
</evidence>
<dbReference type="AlphaFoldDB" id="A0A133VG42"/>
<name>A0A133VG42_9EURY</name>
<dbReference type="EMBL" id="LHYC01000017">
    <property type="protein sequence ID" value="KXB05403.1"/>
    <property type="molecule type" value="Genomic_DNA"/>
</dbReference>
<feature type="region of interest" description="Disordered" evidence="1">
    <location>
        <begin position="102"/>
        <end position="125"/>
    </location>
</feature>
<dbReference type="Proteomes" id="UP000070549">
    <property type="component" value="Unassembled WGS sequence"/>
</dbReference>